<feature type="transmembrane region" description="Helical" evidence="1">
    <location>
        <begin position="106"/>
        <end position="127"/>
    </location>
</feature>
<evidence type="ECO:0000313" key="2">
    <source>
        <dbReference type="EMBL" id="PAV28411.1"/>
    </source>
</evidence>
<name>A0A2A2I8S3_9BACI</name>
<keyword evidence="1" id="KW-0812">Transmembrane</keyword>
<dbReference type="InterPro" id="IPR024529">
    <property type="entry name" value="ECF_trnsprt_substrate-spec"/>
</dbReference>
<evidence type="ECO:0000256" key="1">
    <source>
        <dbReference type="SAM" id="Phobius"/>
    </source>
</evidence>
<dbReference type="GO" id="GO:0022857">
    <property type="term" value="F:transmembrane transporter activity"/>
    <property type="evidence" value="ECO:0007669"/>
    <property type="project" value="InterPro"/>
</dbReference>
<accession>A0A2A2I8S3</accession>
<sequence>MKIKRGVKHDFTLIAILLIPIGVAINFVGAQIVNLLKLPVYLDTMGTALTAMIGGPWIGMATGIFSNLVKSLLNPVSLAFTPVQMAVGLTIGLLSMAGMFTKVWKVLVAAVIVSLATTIVASPIQVLMFGGATGNSSDALVATFLASGQQMWTAVFSTKIINELIDKSICLLIAYFIVIKMSPRYLSKLNYGSIFIKKKAS</sequence>
<protein>
    <submittedName>
        <fullName evidence="2">ECF transporter S component</fullName>
    </submittedName>
</protein>
<gene>
    <name evidence="2" type="ORF">CIL05_17410</name>
</gene>
<keyword evidence="1" id="KW-0472">Membrane</keyword>
<comment type="caution">
    <text evidence="2">The sequence shown here is derived from an EMBL/GenBank/DDBJ whole genome shotgun (WGS) entry which is preliminary data.</text>
</comment>
<reference evidence="2 3" key="1">
    <citation type="submission" date="2017-08" db="EMBL/GenBank/DDBJ databases">
        <title>Virgibacillus indicus sp. nov. and Virgibacillus profoundi sp. nov, two moderately halophilic bacteria isolated from marine sediment by using the Microfluidic Streak Plate.</title>
        <authorList>
            <person name="Xu B."/>
            <person name="Hu B."/>
            <person name="Wang J."/>
            <person name="Zhu Y."/>
            <person name="Huang L."/>
            <person name="Du W."/>
            <person name="Huang Y."/>
        </authorList>
    </citation>
    <scope>NUCLEOTIDE SEQUENCE [LARGE SCALE GENOMIC DNA]</scope>
    <source>
        <strain evidence="2 3">IO3-P3-H5</strain>
    </source>
</reference>
<dbReference type="Gene3D" id="1.10.1760.20">
    <property type="match status" value="1"/>
</dbReference>
<dbReference type="AlphaFoldDB" id="A0A2A2I8S3"/>
<dbReference type="EMBL" id="NPOA01000013">
    <property type="protein sequence ID" value="PAV28411.1"/>
    <property type="molecule type" value="Genomic_DNA"/>
</dbReference>
<feature type="transmembrane region" description="Helical" evidence="1">
    <location>
        <begin position="78"/>
        <end position="100"/>
    </location>
</feature>
<keyword evidence="1" id="KW-1133">Transmembrane helix</keyword>
<organism evidence="2 3">
    <name type="scientific">Virgibacillus profundi</name>
    <dbReference type="NCBI Taxonomy" id="2024555"/>
    <lineage>
        <taxon>Bacteria</taxon>
        <taxon>Bacillati</taxon>
        <taxon>Bacillota</taxon>
        <taxon>Bacilli</taxon>
        <taxon>Bacillales</taxon>
        <taxon>Bacillaceae</taxon>
        <taxon>Virgibacillus</taxon>
    </lineage>
</organism>
<feature type="transmembrane region" description="Helical" evidence="1">
    <location>
        <begin position="12"/>
        <end position="33"/>
    </location>
</feature>
<keyword evidence="3" id="KW-1185">Reference proteome</keyword>
<feature type="transmembrane region" description="Helical" evidence="1">
    <location>
        <begin position="45"/>
        <end position="66"/>
    </location>
</feature>
<evidence type="ECO:0000313" key="3">
    <source>
        <dbReference type="Proteomes" id="UP000218887"/>
    </source>
</evidence>
<dbReference type="Pfam" id="PF12822">
    <property type="entry name" value="ECF_trnsprt"/>
    <property type="match status" value="1"/>
</dbReference>
<dbReference type="RefSeq" id="WP_095656827.1">
    <property type="nucleotide sequence ID" value="NZ_NPOA01000013.1"/>
</dbReference>
<dbReference type="OrthoDB" id="9766854at2"/>
<proteinExistence type="predicted"/>
<dbReference type="Proteomes" id="UP000218887">
    <property type="component" value="Unassembled WGS sequence"/>
</dbReference>